<evidence type="ECO:0000256" key="9">
    <source>
        <dbReference type="ARBA" id="ARBA00022801"/>
    </source>
</evidence>
<feature type="domain" description="Tyrosine-protein phosphatase" evidence="14">
    <location>
        <begin position="169"/>
        <end position="330"/>
    </location>
</feature>
<evidence type="ECO:0000313" key="17">
    <source>
        <dbReference type="Proteomes" id="UP001182556"/>
    </source>
</evidence>
<dbReference type="PANTHER" id="PTHR23339">
    <property type="entry name" value="TYROSINE SPECIFIC PROTEIN PHOSPHATASE AND DUAL SPECIFICITY PROTEIN PHOSPHATASE"/>
    <property type="match status" value="1"/>
</dbReference>
<evidence type="ECO:0000256" key="5">
    <source>
        <dbReference type="ARBA" id="ARBA00022490"/>
    </source>
</evidence>
<dbReference type="AlphaFoldDB" id="A0AAD9FMQ7"/>
<dbReference type="GO" id="GO:0033554">
    <property type="term" value="P:cellular response to stress"/>
    <property type="evidence" value="ECO:0007669"/>
    <property type="project" value="UniProtKB-ARBA"/>
</dbReference>
<name>A0AAD9FMQ7_PAPLA</name>
<keyword evidence="13" id="KW-0131">Cell cycle</keyword>
<dbReference type="InterPro" id="IPR050561">
    <property type="entry name" value="PTP"/>
</dbReference>
<evidence type="ECO:0000259" key="15">
    <source>
        <dbReference type="PROSITE" id="PS50056"/>
    </source>
</evidence>
<dbReference type="FunFam" id="3.90.190.10:FF:000038">
    <property type="entry name" value="Tyrosine-protein phosphatase CDC14"/>
    <property type="match status" value="1"/>
</dbReference>
<evidence type="ECO:0000256" key="6">
    <source>
        <dbReference type="ARBA" id="ARBA00022553"/>
    </source>
</evidence>
<keyword evidence="6" id="KW-0597">Phosphoprotein</keyword>
<keyword evidence="9" id="KW-0378">Hydrolase</keyword>
<dbReference type="PROSITE" id="PS50056">
    <property type="entry name" value="TYR_PHOSPHATASE_2"/>
    <property type="match status" value="1"/>
</dbReference>
<evidence type="ECO:0000256" key="1">
    <source>
        <dbReference type="ARBA" id="ARBA00004123"/>
    </source>
</evidence>
<feature type="domain" description="Tyrosine specific protein phosphatases" evidence="15">
    <location>
        <begin position="250"/>
        <end position="316"/>
    </location>
</feature>
<comment type="caution">
    <text evidence="16">The sequence shown here is derived from an EMBL/GenBank/DDBJ whole genome shotgun (WGS) entry which is preliminary data.</text>
</comment>
<keyword evidence="12" id="KW-0469">Meiosis</keyword>
<keyword evidence="10" id="KW-0904">Protein phosphatase</keyword>
<dbReference type="Proteomes" id="UP001182556">
    <property type="component" value="Unassembled WGS sequence"/>
</dbReference>
<sequence length="340" mass="38970">VDSVVEYTPFAHERGPLNISYVHESCVLLEKELRVGTPLCPSLTVQINPGKVVCLYTRPEPSAKANILLIAALYHLICNQSYPWQAFEPVAQLEVMPFRDAGKGSNDHGLTIEDCLYAMHKALQYDLIDLGRFSKSWYRHYERVQNGDLNLLADFIAFASPIEDAWARRYSQYVEALAQGKQPHWPSLPLAKSLPQPFVKLLGVFEEKNVGVVVRLNDELYDKRHFTDRGIHHVDLYFDDGSNPSDEIVREFITLSTEYIERRKQRVAVHCKAGLGRTGVLIGAYLIYKYHFSAQEAIGLMRLVRPGMVVGEQQQYMLLNQMKWVTWVSRIVSRCSKRRN</sequence>
<dbReference type="GO" id="GO:0004725">
    <property type="term" value="F:protein tyrosine phosphatase activity"/>
    <property type="evidence" value="ECO:0007669"/>
    <property type="project" value="UniProtKB-EC"/>
</dbReference>
<keyword evidence="11" id="KW-0539">Nucleus</keyword>
<dbReference type="Pfam" id="PF14671">
    <property type="entry name" value="DSPn"/>
    <property type="match status" value="1"/>
</dbReference>
<dbReference type="GO" id="GO:0007096">
    <property type="term" value="P:regulation of exit from mitosis"/>
    <property type="evidence" value="ECO:0007669"/>
    <property type="project" value="UniProtKB-ARBA"/>
</dbReference>
<dbReference type="GO" id="GO:0000278">
    <property type="term" value="P:mitotic cell cycle"/>
    <property type="evidence" value="ECO:0007669"/>
    <property type="project" value="UniProtKB-ARBA"/>
</dbReference>
<dbReference type="EMBL" id="JAODAN010000011">
    <property type="protein sequence ID" value="KAK1921221.1"/>
    <property type="molecule type" value="Genomic_DNA"/>
</dbReference>
<evidence type="ECO:0000256" key="4">
    <source>
        <dbReference type="ARBA" id="ARBA00013064"/>
    </source>
</evidence>
<protein>
    <recommendedName>
        <fullName evidence="4">protein-tyrosine-phosphatase</fullName>
        <ecNumber evidence="4">3.1.3.48</ecNumber>
    </recommendedName>
</protein>
<dbReference type="GO" id="GO:0051321">
    <property type="term" value="P:meiotic cell cycle"/>
    <property type="evidence" value="ECO:0007669"/>
    <property type="project" value="UniProtKB-KW"/>
</dbReference>
<dbReference type="InterPro" id="IPR003595">
    <property type="entry name" value="Tyr_Pase_cat"/>
</dbReference>
<dbReference type="InterPro" id="IPR000387">
    <property type="entry name" value="Tyr_Pase_dom"/>
</dbReference>
<dbReference type="InterPro" id="IPR016130">
    <property type="entry name" value="Tyr_Pase_AS"/>
</dbReference>
<dbReference type="GO" id="GO:0005816">
    <property type="term" value="C:spindle pole body"/>
    <property type="evidence" value="ECO:0007669"/>
    <property type="project" value="UniProtKB-ARBA"/>
</dbReference>
<dbReference type="PROSITE" id="PS50054">
    <property type="entry name" value="TYR_PHOSPHATASE_DUAL"/>
    <property type="match status" value="1"/>
</dbReference>
<comment type="similarity">
    <text evidence="3">Belongs to the protein-tyrosine phosphatase family. Non-receptor class CDC14 subfamily.</text>
</comment>
<evidence type="ECO:0000313" key="16">
    <source>
        <dbReference type="EMBL" id="KAK1921221.1"/>
    </source>
</evidence>
<keyword evidence="5" id="KW-0963">Cytoplasm</keyword>
<dbReference type="InterPro" id="IPR029260">
    <property type="entry name" value="DSPn"/>
</dbReference>
<dbReference type="EC" id="3.1.3.48" evidence="4"/>
<gene>
    <name evidence="16" type="ORF">DB88DRAFT_443493</name>
</gene>
<evidence type="ECO:0000256" key="2">
    <source>
        <dbReference type="ARBA" id="ARBA00004496"/>
    </source>
</evidence>
<feature type="non-terminal residue" evidence="16">
    <location>
        <position position="340"/>
    </location>
</feature>
<dbReference type="Gene3D" id="3.90.190.10">
    <property type="entry name" value="Protein tyrosine phosphatase superfamily"/>
    <property type="match status" value="2"/>
</dbReference>
<dbReference type="InterPro" id="IPR029021">
    <property type="entry name" value="Prot-tyrosine_phosphatase-like"/>
</dbReference>
<evidence type="ECO:0000259" key="14">
    <source>
        <dbReference type="PROSITE" id="PS50054"/>
    </source>
</evidence>
<evidence type="ECO:0000256" key="10">
    <source>
        <dbReference type="ARBA" id="ARBA00022912"/>
    </source>
</evidence>
<evidence type="ECO:0000256" key="7">
    <source>
        <dbReference type="ARBA" id="ARBA00022618"/>
    </source>
</evidence>
<dbReference type="GO" id="GO:0005730">
    <property type="term" value="C:nucleolus"/>
    <property type="evidence" value="ECO:0007669"/>
    <property type="project" value="UniProtKB-ARBA"/>
</dbReference>
<evidence type="ECO:0000256" key="8">
    <source>
        <dbReference type="ARBA" id="ARBA00022776"/>
    </source>
</evidence>
<dbReference type="PROSITE" id="PS00383">
    <property type="entry name" value="TYR_PHOSPHATASE_1"/>
    <property type="match status" value="1"/>
</dbReference>
<reference evidence="16" key="1">
    <citation type="submission" date="2023-02" db="EMBL/GenBank/DDBJ databases">
        <title>Identification and recombinant expression of a fungal hydrolase from Papiliotrema laurentii that hydrolyzes apple cutin and clears colloidal polyester polyurethane.</title>
        <authorList>
            <consortium name="DOE Joint Genome Institute"/>
            <person name="Roman V.A."/>
            <person name="Bojanowski C."/>
            <person name="Crable B.R."/>
            <person name="Wagner D.N."/>
            <person name="Hung C.S."/>
            <person name="Nadeau L.J."/>
            <person name="Schratz L."/>
            <person name="Haridas S."/>
            <person name="Pangilinan J."/>
            <person name="Lipzen A."/>
            <person name="Na H."/>
            <person name="Yan M."/>
            <person name="Ng V."/>
            <person name="Grigoriev I.V."/>
            <person name="Spatafora J.W."/>
            <person name="Barlow D."/>
            <person name="Biffinger J."/>
            <person name="Kelley-Loughnane N."/>
            <person name="Varaljay V.A."/>
            <person name="Crookes-Goodson W.J."/>
        </authorList>
    </citation>
    <scope>NUCLEOTIDE SEQUENCE</scope>
    <source>
        <strain evidence="16">5307AH</strain>
    </source>
</reference>
<keyword evidence="8" id="KW-0498">Mitosis</keyword>
<proteinExistence type="inferred from homology"/>
<evidence type="ECO:0000256" key="3">
    <source>
        <dbReference type="ARBA" id="ARBA00007315"/>
    </source>
</evidence>
<evidence type="ECO:0000256" key="13">
    <source>
        <dbReference type="ARBA" id="ARBA00023306"/>
    </source>
</evidence>
<dbReference type="SUPFAM" id="SSF52799">
    <property type="entry name" value="(Phosphotyrosine protein) phosphatases II"/>
    <property type="match status" value="2"/>
</dbReference>
<dbReference type="InterPro" id="IPR000340">
    <property type="entry name" value="Dual-sp_phosphatase_cat-dom"/>
</dbReference>
<evidence type="ECO:0000256" key="11">
    <source>
        <dbReference type="ARBA" id="ARBA00023242"/>
    </source>
</evidence>
<dbReference type="Pfam" id="PF00782">
    <property type="entry name" value="DSPc"/>
    <property type="match status" value="1"/>
</dbReference>
<dbReference type="SMART" id="SM00195">
    <property type="entry name" value="DSPc"/>
    <property type="match status" value="1"/>
</dbReference>
<dbReference type="GO" id="GO:0005737">
    <property type="term" value="C:cytoplasm"/>
    <property type="evidence" value="ECO:0007669"/>
    <property type="project" value="UniProtKB-SubCell"/>
</dbReference>
<dbReference type="InterPro" id="IPR020422">
    <property type="entry name" value="TYR_PHOSPHATASE_DUAL_dom"/>
</dbReference>
<organism evidence="16 17">
    <name type="scientific">Papiliotrema laurentii</name>
    <name type="common">Cryptococcus laurentii</name>
    <dbReference type="NCBI Taxonomy" id="5418"/>
    <lineage>
        <taxon>Eukaryota</taxon>
        <taxon>Fungi</taxon>
        <taxon>Dikarya</taxon>
        <taxon>Basidiomycota</taxon>
        <taxon>Agaricomycotina</taxon>
        <taxon>Tremellomycetes</taxon>
        <taxon>Tremellales</taxon>
        <taxon>Rhynchogastremaceae</taxon>
        <taxon>Papiliotrema</taxon>
    </lineage>
</organism>
<dbReference type="SMART" id="SM00404">
    <property type="entry name" value="PTPc_motif"/>
    <property type="match status" value="1"/>
</dbReference>
<keyword evidence="7" id="KW-0132">Cell division</keyword>
<dbReference type="GO" id="GO:0051301">
    <property type="term" value="P:cell division"/>
    <property type="evidence" value="ECO:0007669"/>
    <property type="project" value="UniProtKB-KW"/>
</dbReference>
<dbReference type="GO" id="GO:0032954">
    <property type="term" value="P:regulation of cytokinetic process"/>
    <property type="evidence" value="ECO:0007669"/>
    <property type="project" value="UniProtKB-ARBA"/>
</dbReference>
<accession>A0AAD9FMQ7</accession>
<evidence type="ECO:0000256" key="12">
    <source>
        <dbReference type="ARBA" id="ARBA00023254"/>
    </source>
</evidence>
<comment type="subcellular location">
    <subcellularLocation>
        <location evidence="2">Cytoplasm</location>
    </subcellularLocation>
    <subcellularLocation>
        <location evidence="1">Nucleus</location>
    </subcellularLocation>
</comment>
<keyword evidence="17" id="KW-1185">Reference proteome</keyword>